<dbReference type="OrthoDB" id="913606at2"/>
<evidence type="ECO:0000259" key="11">
    <source>
        <dbReference type="PROSITE" id="PS50109"/>
    </source>
</evidence>
<dbReference type="EMBL" id="LPXO01000004">
    <property type="protein sequence ID" value="KUF11141.1"/>
    <property type="molecule type" value="Genomic_DNA"/>
</dbReference>
<keyword evidence="8 10" id="KW-1133">Transmembrane helix</keyword>
<dbReference type="PANTHER" id="PTHR45436:SF5">
    <property type="entry name" value="SENSOR HISTIDINE KINASE TRCS"/>
    <property type="match status" value="1"/>
</dbReference>
<dbReference type="InterPro" id="IPR036890">
    <property type="entry name" value="HATPase_C_sf"/>
</dbReference>
<keyword evidence="7" id="KW-0418">Kinase</keyword>
<gene>
    <name evidence="12" type="ORF">AVJ23_08795</name>
</gene>
<dbReference type="STRING" id="1685382.AVJ23_08795"/>
<dbReference type="PRINTS" id="PR00344">
    <property type="entry name" value="BCTRLSENSOR"/>
</dbReference>
<sequence>MTAASLRLRLTLIILVPLLVIAVAVGIWQAQDARRQAADLFDRTLLSIALAISADVARSNGDALSIETRDLLADTSGGPVFYHAYAPDGVFVTGYATPPVPVGTRPDPDAEIAVYNALYYGREVRVLTLRDVTTIDRVTGEFTYTVWQDVALREAFVQDLSNRSLVVMAALIGTVALVVWFGVNRGLRPLLDLEDAISARSSTDLRPIRRKVPAETMGLVSRLNSLFAQVEQAMERQNEFISNAAHQLRNPIAGVLAMAEAVEAAPSPAAAQRRAGELVGTARHAADLANKLLTLERLRADPDALPTDPVALDGVVREVVDSHEQAAAARGVTLGARLDRMPAVIPGDAVMLREALANLVDNALRHGGPELSRITVSVSRRNRVVEIAVSDDGAGVTPEQVPVVLARFGQASPGEGSGLGLSIAEAVARRHGGALDLDAAGPGLTVRLRLPAAAQRPTA</sequence>
<dbReference type="GO" id="GO:0016020">
    <property type="term" value="C:membrane"/>
    <property type="evidence" value="ECO:0007669"/>
    <property type="project" value="UniProtKB-SubCell"/>
</dbReference>
<dbReference type="Pfam" id="PF02518">
    <property type="entry name" value="HATPase_c"/>
    <property type="match status" value="1"/>
</dbReference>
<feature type="transmembrane region" description="Helical" evidence="10">
    <location>
        <begin position="165"/>
        <end position="183"/>
    </location>
</feature>
<feature type="domain" description="Histidine kinase" evidence="11">
    <location>
        <begin position="243"/>
        <end position="454"/>
    </location>
</feature>
<dbReference type="CDD" id="cd00075">
    <property type="entry name" value="HATPase"/>
    <property type="match status" value="1"/>
</dbReference>
<dbReference type="Pfam" id="PF00512">
    <property type="entry name" value="HisKA"/>
    <property type="match status" value="1"/>
</dbReference>
<protein>
    <recommendedName>
        <fullName evidence="3">histidine kinase</fullName>
        <ecNumber evidence="3">2.7.13.3</ecNumber>
    </recommendedName>
</protein>
<evidence type="ECO:0000256" key="8">
    <source>
        <dbReference type="ARBA" id="ARBA00022989"/>
    </source>
</evidence>
<keyword evidence="6 10" id="KW-0812">Transmembrane</keyword>
<name>A0A0W7WKK1_9RHOB</name>
<dbReference type="AlphaFoldDB" id="A0A0W7WKK1"/>
<dbReference type="CDD" id="cd00082">
    <property type="entry name" value="HisKA"/>
    <property type="match status" value="1"/>
</dbReference>
<dbReference type="PANTHER" id="PTHR45436">
    <property type="entry name" value="SENSOR HISTIDINE KINASE YKOH"/>
    <property type="match status" value="1"/>
</dbReference>
<dbReference type="SUPFAM" id="SSF55874">
    <property type="entry name" value="ATPase domain of HSP90 chaperone/DNA topoisomerase II/histidine kinase"/>
    <property type="match status" value="1"/>
</dbReference>
<dbReference type="Pfam" id="PF08521">
    <property type="entry name" value="2CSK_N"/>
    <property type="match status" value="1"/>
</dbReference>
<evidence type="ECO:0000256" key="5">
    <source>
        <dbReference type="ARBA" id="ARBA00022679"/>
    </source>
</evidence>
<dbReference type="Gene3D" id="3.30.565.10">
    <property type="entry name" value="Histidine kinase-like ATPase, C-terminal domain"/>
    <property type="match status" value="1"/>
</dbReference>
<comment type="subcellular location">
    <subcellularLocation>
        <location evidence="2">Membrane</location>
    </subcellularLocation>
</comment>
<dbReference type="PROSITE" id="PS50109">
    <property type="entry name" value="HIS_KIN"/>
    <property type="match status" value="1"/>
</dbReference>
<dbReference type="SMART" id="SM00387">
    <property type="entry name" value="HATPase_c"/>
    <property type="match status" value="1"/>
</dbReference>
<comment type="catalytic activity">
    <reaction evidence="1">
        <text>ATP + protein L-histidine = ADP + protein N-phospho-L-histidine.</text>
        <dbReference type="EC" id="2.7.13.3"/>
    </reaction>
</comment>
<evidence type="ECO:0000256" key="3">
    <source>
        <dbReference type="ARBA" id="ARBA00012438"/>
    </source>
</evidence>
<dbReference type="SUPFAM" id="SSF47384">
    <property type="entry name" value="Homodimeric domain of signal transducing histidine kinase"/>
    <property type="match status" value="1"/>
</dbReference>
<dbReference type="InterPro" id="IPR036097">
    <property type="entry name" value="HisK_dim/P_sf"/>
</dbReference>
<evidence type="ECO:0000256" key="1">
    <source>
        <dbReference type="ARBA" id="ARBA00000085"/>
    </source>
</evidence>
<accession>A0A0W7WKK1</accession>
<dbReference type="InterPro" id="IPR004358">
    <property type="entry name" value="Sig_transdc_His_kin-like_C"/>
</dbReference>
<keyword evidence="4" id="KW-0597">Phosphoprotein</keyword>
<dbReference type="EC" id="2.7.13.3" evidence="3"/>
<dbReference type="InterPro" id="IPR013727">
    <property type="entry name" value="2CSK_N"/>
</dbReference>
<dbReference type="InterPro" id="IPR050428">
    <property type="entry name" value="TCS_sensor_his_kinase"/>
</dbReference>
<evidence type="ECO:0000256" key="4">
    <source>
        <dbReference type="ARBA" id="ARBA00022553"/>
    </source>
</evidence>
<dbReference type="InterPro" id="IPR003594">
    <property type="entry name" value="HATPase_dom"/>
</dbReference>
<keyword evidence="9 10" id="KW-0472">Membrane</keyword>
<dbReference type="GO" id="GO:0000155">
    <property type="term" value="F:phosphorelay sensor kinase activity"/>
    <property type="evidence" value="ECO:0007669"/>
    <property type="project" value="InterPro"/>
</dbReference>
<dbReference type="RefSeq" id="WP_058861805.1">
    <property type="nucleotide sequence ID" value="NZ_LPXO01000004.1"/>
</dbReference>
<dbReference type="Proteomes" id="UP000054396">
    <property type="component" value="Unassembled WGS sequence"/>
</dbReference>
<proteinExistence type="predicted"/>
<comment type="caution">
    <text evidence="12">The sequence shown here is derived from an EMBL/GenBank/DDBJ whole genome shotgun (WGS) entry which is preliminary data.</text>
</comment>
<evidence type="ECO:0000256" key="2">
    <source>
        <dbReference type="ARBA" id="ARBA00004370"/>
    </source>
</evidence>
<dbReference type="SMART" id="SM00388">
    <property type="entry name" value="HisKA"/>
    <property type="match status" value="1"/>
</dbReference>
<dbReference type="InterPro" id="IPR005467">
    <property type="entry name" value="His_kinase_dom"/>
</dbReference>
<evidence type="ECO:0000313" key="12">
    <source>
        <dbReference type="EMBL" id="KUF11141.1"/>
    </source>
</evidence>
<dbReference type="InterPro" id="IPR003661">
    <property type="entry name" value="HisK_dim/P_dom"/>
</dbReference>
<evidence type="ECO:0000256" key="7">
    <source>
        <dbReference type="ARBA" id="ARBA00022777"/>
    </source>
</evidence>
<dbReference type="Gene3D" id="1.10.287.130">
    <property type="match status" value="1"/>
</dbReference>
<feature type="transmembrane region" description="Helical" evidence="10">
    <location>
        <begin position="6"/>
        <end position="28"/>
    </location>
</feature>
<keyword evidence="13" id="KW-1185">Reference proteome</keyword>
<reference evidence="12 13" key="1">
    <citation type="submission" date="2015-12" db="EMBL/GenBank/DDBJ databases">
        <authorList>
            <person name="Shamseldin A."/>
            <person name="Moawad H."/>
            <person name="Abd El-Rahim W.M."/>
            <person name="Sadowsky M.J."/>
        </authorList>
    </citation>
    <scope>NUCLEOTIDE SEQUENCE [LARGE SCALE GENOMIC DNA]</scope>
    <source>
        <strain evidence="12 13">SJ5A-1</strain>
    </source>
</reference>
<evidence type="ECO:0000256" key="10">
    <source>
        <dbReference type="SAM" id="Phobius"/>
    </source>
</evidence>
<organism evidence="12 13">
    <name type="scientific">Pseudoponticoccus marisrubri</name>
    <dbReference type="NCBI Taxonomy" id="1685382"/>
    <lineage>
        <taxon>Bacteria</taxon>
        <taxon>Pseudomonadati</taxon>
        <taxon>Pseudomonadota</taxon>
        <taxon>Alphaproteobacteria</taxon>
        <taxon>Rhodobacterales</taxon>
        <taxon>Roseobacteraceae</taxon>
        <taxon>Pseudoponticoccus</taxon>
    </lineage>
</organism>
<evidence type="ECO:0000313" key="13">
    <source>
        <dbReference type="Proteomes" id="UP000054396"/>
    </source>
</evidence>
<keyword evidence="5" id="KW-0808">Transferase</keyword>
<evidence type="ECO:0000256" key="9">
    <source>
        <dbReference type="ARBA" id="ARBA00023136"/>
    </source>
</evidence>
<evidence type="ECO:0000256" key="6">
    <source>
        <dbReference type="ARBA" id="ARBA00022692"/>
    </source>
</evidence>